<evidence type="ECO:0000256" key="6">
    <source>
        <dbReference type="ARBA" id="ARBA00022801"/>
    </source>
</evidence>
<evidence type="ECO:0000256" key="5">
    <source>
        <dbReference type="ARBA" id="ARBA00022763"/>
    </source>
</evidence>
<dbReference type="AlphaFoldDB" id="A0A9J6CFU8"/>
<keyword evidence="5" id="KW-0227">DNA damage</keyword>
<evidence type="ECO:0000256" key="9">
    <source>
        <dbReference type="ARBA" id="ARBA00023242"/>
    </source>
</evidence>
<dbReference type="EMBL" id="JADBJN010000001">
    <property type="protein sequence ID" value="KAG5680775.1"/>
    <property type="molecule type" value="Genomic_DNA"/>
</dbReference>
<accession>A0A9J6CFU8</accession>
<keyword evidence="9" id="KW-0539">Nucleus</keyword>
<sequence>MEGNSIEEDSKVETNEQKEKNIEDDINVEEINFMEKILEKDASDELKCLDFERQMFLDCVFSDGLMICAKGVSYEKVIINLFKVYLNPANLILILNCDEYEENYLTKLLNSPLVRAASTNSNEREKIYLSGGIQFISTQVLVLDLLKNKIPTELITGIFVLRAHQVIESCQEAFALRLYRQKNKTGFIKAFTNSAEAFTFGYGHVEKVMRNLFVRELFLWPRFHAVIQRSLKTYEPVSVEFHVPLSSKLAQIQTNILDIMNFIVKELKRINPTVDLEEVTVENCVTKRFQKILQTQLDSIWHQLNAKTKLLITDLKILRSLMFSAIYSDSVTFYSTLKNYRGAEYAMHNSGWTLLDAAERIFKFSKERVFNNQDEFEPEPNAKWRAVSEILRIEIPADIKDVISDERNEFDKQKPIKILILCNDARTCYQLNQYLTQGAEKTLFWTALKNEVKVKKLSKSYKSFNIHESGIVKNPVEVNNPDFKHKPSTSGKAVRNEKISLKFNDTSRKRKHTNDETNESKTDDNNKVMVNDENEEEEEYIKDTYLLTMTQRIDGNESFSAADFDLTKAENVTFEVCDEYNEKNPSLNATAILSSMQKPTVFIQTFKSDRNRMSSLDQTLQDMSPDYIILYNINITAIRQIEIFEARHQRHVRRRLKVYVIMHAKTVEEQSFLTALRREKQAFELLIETKRTMVVPEYQDGKTDVEIEDQLDDEEEEDTRNAGGQEKALKKEKSKVIVDSREFRSELPCLIHKRGLDVIPAMITIGDYILTPDICVERKSISDLIGSLQSGRLYNQCFQMTRHYSMAILLIEFDQNKSFHLQGRYMLSRDSDTMNMEIVQKIQLLTIHFPKLRLVWSPSPYATAQLFEELKLNREEPNLEEIMQTGTDETMQELAVITDRYNTNIHDFLLKLPGITPKNIHQVMKKGKNLKNLLKMSDIDLVELLGNIKDARLLHNILHKAHEANKQDQKTIKGRKFLKK</sequence>
<name>A0A9J6CFU8_POLVA</name>
<evidence type="ECO:0000259" key="12">
    <source>
        <dbReference type="SMART" id="SM00891"/>
    </source>
</evidence>
<dbReference type="NCBIfam" id="TIGR00596">
    <property type="entry name" value="rad1"/>
    <property type="match status" value="1"/>
</dbReference>
<dbReference type="SMART" id="SM00891">
    <property type="entry name" value="ERCC4"/>
    <property type="match status" value="1"/>
</dbReference>
<dbReference type="PANTHER" id="PTHR10150">
    <property type="entry name" value="DNA REPAIR ENDONUCLEASE XPF"/>
    <property type="match status" value="1"/>
</dbReference>
<evidence type="ECO:0000256" key="2">
    <source>
        <dbReference type="ARBA" id="ARBA00010015"/>
    </source>
</evidence>
<dbReference type="GO" id="GO:1901255">
    <property type="term" value="P:nucleotide-excision repair involved in interstrand cross-link repair"/>
    <property type="evidence" value="ECO:0007669"/>
    <property type="project" value="TreeGrafter"/>
</dbReference>
<dbReference type="InterPro" id="IPR006167">
    <property type="entry name" value="XPF"/>
</dbReference>
<gene>
    <name evidence="13" type="ORF">PVAND_010262</name>
</gene>
<evidence type="ECO:0000256" key="4">
    <source>
        <dbReference type="ARBA" id="ARBA00022759"/>
    </source>
</evidence>
<dbReference type="InterPro" id="IPR010994">
    <property type="entry name" value="RuvA_2-like"/>
</dbReference>
<dbReference type="SUPFAM" id="SSF47781">
    <property type="entry name" value="RuvA domain 2-like"/>
    <property type="match status" value="1"/>
</dbReference>
<dbReference type="GO" id="GO:0000110">
    <property type="term" value="C:nucleotide-excision repair factor 1 complex"/>
    <property type="evidence" value="ECO:0007669"/>
    <property type="project" value="TreeGrafter"/>
</dbReference>
<keyword evidence="6" id="KW-0378">Hydrolase</keyword>
<keyword evidence="8" id="KW-0234">DNA repair</keyword>
<dbReference type="PANTHER" id="PTHR10150:SF0">
    <property type="entry name" value="DNA REPAIR ENDONUCLEASE XPF"/>
    <property type="match status" value="1"/>
</dbReference>
<comment type="caution">
    <text evidence="13">The sequence shown here is derived from an EMBL/GenBank/DDBJ whole genome shotgun (WGS) entry which is preliminary data.</text>
</comment>
<evidence type="ECO:0000256" key="7">
    <source>
        <dbReference type="ARBA" id="ARBA00023125"/>
    </source>
</evidence>
<dbReference type="Proteomes" id="UP001107558">
    <property type="component" value="Chromosome 1"/>
</dbReference>
<evidence type="ECO:0000256" key="8">
    <source>
        <dbReference type="ARBA" id="ARBA00023204"/>
    </source>
</evidence>
<dbReference type="Pfam" id="PF02732">
    <property type="entry name" value="ERCC4"/>
    <property type="match status" value="1"/>
</dbReference>
<dbReference type="FunFam" id="3.40.50.10130:FF:000002">
    <property type="entry name" value="DNA repair endonuclease XPF"/>
    <property type="match status" value="1"/>
</dbReference>
<evidence type="ECO:0000313" key="14">
    <source>
        <dbReference type="Proteomes" id="UP001107558"/>
    </source>
</evidence>
<reference evidence="13" key="1">
    <citation type="submission" date="2021-03" db="EMBL/GenBank/DDBJ databases">
        <title>Chromosome level genome of the anhydrobiotic midge Polypedilum vanderplanki.</title>
        <authorList>
            <person name="Yoshida Y."/>
            <person name="Kikawada T."/>
            <person name="Gusev O."/>
        </authorList>
    </citation>
    <scope>NUCLEOTIDE SEQUENCE</scope>
    <source>
        <strain evidence="13">NIAS01</strain>
        <tissue evidence="13">Whole body or cell culture</tissue>
    </source>
</reference>
<organism evidence="13 14">
    <name type="scientific">Polypedilum vanderplanki</name>
    <name type="common">Sleeping chironomid midge</name>
    <dbReference type="NCBI Taxonomy" id="319348"/>
    <lineage>
        <taxon>Eukaryota</taxon>
        <taxon>Metazoa</taxon>
        <taxon>Ecdysozoa</taxon>
        <taxon>Arthropoda</taxon>
        <taxon>Hexapoda</taxon>
        <taxon>Insecta</taxon>
        <taxon>Pterygota</taxon>
        <taxon>Neoptera</taxon>
        <taxon>Endopterygota</taxon>
        <taxon>Diptera</taxon>
        <taxon>Nematocera</taxon>
        <taxon>Chironomoidea</taxon>
        <taxon>Chironomidae</taxon>
        <taxon>Chironominae</taxon>
        <taxon>Polypedilum</taxon>
        <taxon>Polypedilum</taxon>
    </lineage>
</organism>
<dbReference type="GO" id="GO:0003684">
    <property type="term" value="F:damaged DNA binding"/>
    <property type="evidence" value="ECO:0007669"/>
    <property type="project" value="TreeGrafter"/>
</dbReference>
<dbReference type="InterPro" id="IPR047520">
    <property type="entry name" value="XPF_nuclease"/>
</dbReference>
<dbReference type="GO" id="GO:0000014">
    <property type="term" value="F:single-stranded DNA endodeoxyribonuclease activity"/>
    <property type="evidence" value="ECO:0007669"/>
    <property type="project" value="TreeGrafter"/>
</dbReference>
<evidence type="ECO:0000256" key="3">
    <source>
        <dbReference type="ARBA" id="ARBA00022722"/>
    </source>
</evidence>
<keyword evidence="3" id="KW-0540">Nuclease</keyword>
<feature type="region of interest" description="Disordered" evidence="11">
    <location>
        <begin position="478"/>
        <end position="526"/>
    </location>
</feature>
<evidence type="ECO:0000256" key="1">
    <source>
        <dbReference type="ARBA" id="ARBA00004123"/>
    </source>
</evidence>
<dbReference type="InterPro" id="IPR011335">
    <property type="entry name" value="Restrct_endonuc-II-like"/>
</dbReference>
<protein>
    <recommendedName>
        <fullName evidence="10">DNA repair endonuclease XPF</fullName>
    </recommendedName>
</protein>
<comment type="similarity">
    <text evidence="2">Belongs to the XPF family.</text>
</comment>
<dbReference type="GO" id="GO:0000724">
    <property type="term" value="P:double-strand break repair via homologous recombination"/>
    <property type="evidence" value="ECO:0007669"/>
    <property type="project" value="TreeGrafter"/>
</dbReference>
<dbReference type="Gene3D" id="3.40.50.10130">
    <property type="match status" value="1"/>
</dbReference>
<keyword evidence="4" id="KW-0255">Endonuclease</keyword>
<feature type="domain" description="ERCC4" evidence="12">
    <location>
        <begin position="735"/>
        <end position="815"/>
    </location>
</feature>
<evidence type="ECO:0000256" key="11">
    <source>
        <dbReference type="SAM" id="MobiDB-lite"/>
    </source>
</evidence>
<feature type="region of interest" description="Disordered" evidence="11">
    <location>
        <begin position="708"/>
        <end position="728"/>
    </location>
</feature>
<dbReference type="Gene3D" id="1.10.150.20">
    <property type="entry name" value="5' to 3' exonuclease, C-terminal subdomain"/>
    <property type="match status" value="1"/>
</dbReference>
<dbReference type="GO" id="GO:0003697">
    <property type="term" value="F:single-stranded DNA binding"/>
    <property type="evidence" value="ECO:0007669"/>
    <property type="project" value="InterPro"/>
</dbReference>
<feature type="region of interest" description="Disordered" evidence="11">
    <location>
        <begin position="1"/>
        <end position="21"/>
    </location>
</feature>
<evidence type="ECO:0000256" key="10">
    <source>
        <dbReference type="ARBA" id="ARBA00072370"/>
    </source>
</evidence>
<dbReference type="OrthoDB" id="361020at2759"/>
<feature type="compositionally biased region" description="Basic and acidic residues" evidence="11">
    <location>
        <begin position="8"/>
        <end position="21"/>
    </location>
</feature>
<evidence type="ECO:0000313" key="13">
    <source>
        <dbReference type="EMBL" id="KAG5680775.1"/>
    </source>
</evidence>
<dbReference type="SUPFAM" id="SSF52980">
    <property type="entry name" value="Restriction endonuclease-like"/>
    <property type="match status" value="1"/>
</dbReference>
<proteinExistence type="inferred from homology"/>
<dbReference type="InterPro" id="IPR006166">
    <property type="entry name" value="ERCC4_domain"/>
</dbReference>
<dbReference type="GO" id="GO:0000712">
    <property type="term" value="P:resolution of meiotic recombination intermediates"/>
    <property type="evidence" value="ECO:0007669"/>
    <property type="project" value="TreeGrafter"/>
</dbReference>
<feature type="compositionally biased region" description="Acidic residues" evidence="11">
    <location>
        <begin position="708"/>
        <end position="718"/>
    </location>
</feature>
<dbReference type="CDD" id="cd20078">
    <property type="entry name" value="XPF_nuclease_XPF_euk"/>
    <property type="match status" value="1"/>
</dbReference>
<comment type="subcellular location">
    <subcellularLocation>
        <location evidence="1">Nucleus</location>
    </subcellularLocation>
</comment>
<feature type="compositionally biased region" description="Basic and acidic residues" evidence="11">
    <location>
        <begin position="513"/>
        <end position="526"/>
    </location>
</feature>
<keyword evidence="14" id="KW-1185">Reference proteome</keyword>
<keyword evidence="7" id="KW-0238">DNA-binding</keyword>